<dbReference type="WBParaSite" id="Smp_181000.2">
    <property type="protein sequence ID" value="Smp_181000.2"/>
    <property type="gene ID" value="Smp_181000"/>
</dbReference>
<reference evidence="12" key="1">
    <citation type="submission" date="2019-11" db="UniProtKB">
        <authorList>
            <consortium name="WormBaseParasite"/>
        </authorList>
    </citation>
    <scope>IDENTIFICATION</scope>
    <source>
        <strain evidence="12">Puerto Rican</strain>
    </source>
</reference>
<keyword evidence="3" id="KW-0479">Metal-binding</keyword>
<keyword evidence="7 9" id="KW-0788">Thiol protease</keyword>
<feature type="domain" description="OTU1-like C-terminal C2H2-type zinc finger" evidence="11">
    <location>
        <begin position="220"/>
        <end position="253"/>
    </location>
</feature>
<comment type="subcellular location">
    <subcellularLocation>
        <location evidence="9">Cytoplasm</location>
    </subcellularLocation>
</comment>
<sequence length="255" mass="28678">MQACPLNSKDLLKLRCRFRTGQYTLNDLTSDSTIDELLQTITSLIGVTQSRISLYYGYPPKKLDCSISSLSKHLWEIPIRSGDMLTVDVTEEKPANVNSQNVKLQSHKHEIISNKQSESHIVRLCAPSDNSCLFTSVLFCMNNEDNHLKIGTKVITNIAEVSNLRELISGIVLSDPIKYSEAFLGMSNEQYSNQIRQILFEAQQLASKARAEWAFTDLSSFTLLCRQCDAPLVGQEAAQKHAQLTGHTQFREITH</sequence>
<dbReference type="STRING" id="6183.A0A5K4EXA2"/>
<dbReference type="Gene3D" id="3.10.20.90">
    <property type="entry name" value="Phosphatidylinositol 3-kinase Catalytic Subunit, Chain A, domain 1"/>
    <property type="match status" value="1"/>
</dbReference>
<dbReference type="EC" id="3.4.19.12" evidence="9"/>
<dbReference type="GO" id="GO:0008270">
    <property type="term" value="F:zinc ion binding"/>
    <property type="evidence" value="ECO:0007669"/>
    <property type="project" value="UniProtKB-KW"/>
</dbReference>
<evidence type="ECO:0000256" key="3">
    <source>
        <dbReference type="ARBA" id="ARBA00022723"/>
    </source>
</evidence>
<dbReference type="GO" id="GO:0036503">
    <property type="term" value="P:ERAD pathway"/>
    <property type="evidence" value="ECO:0007669"/>
    <property type="project" value="TreeGrafter"/>
</dbReference>
<accession>A0A5K4EXA2</accession>
<dbReference type="PANTHER" id="PTHR13312:SF0">
    <property type="entry name" value="UBIQUITIN THIOESTERASE OTU1"/>
    <property type="match status" value="1"/>
</dbReference>
<dbReference type="InterPro" id="IPR057766">
    <property type="entry name" value="Znf-C2H2_OTU1-like_C"/>
</dbReference>
<evidence type="ECO:0000313" key="12">
    <source>
        <dbReference type="WBParaSite" id="Smp_181000.2"/>
    </source>
</evidence>
<evidence type="ECO:0000256" key="5">
    <source>
        <dbReference type="ARBA" id="ARBA00022786"/>
    </source>
</evidence>
<evidence type="ECO:0000259" key="11">
    <source>
        <dbReference type="Pfam" id="PF24560"/>
    </source>
</evidence>
<feature type="domain" description="OTU1 Ubl" evidence="10">
    <location>
        <begin position="13"/>
        <end position="63"/>
    </location>
</feature>
<evidence type="ECO:0000256" key="2">
    <source>
        <dbReference type="ARBA" id="ARBA00022670"/>
    </source>
</evidence>
<dbReference type="PANTHER" id="PTHR13312">
    <property type="entry name" value="HIV-INDUCED PROTEIN-7-LIKE PROTEASE"/>
    <property type="match status" value="1"/>
</dbReference>
<dbReference type="GO" id="GO:0016579">
    <property type="term" value="P:protein deubiquitination"/>
    <property type="evidence" value="ECO:0007669"/>
    <property type="project" value="TreeGrafter"/>
</dbReference>
<keyword evidence="5 9" id="KW-0833">Ubl conjugation pathway</keyword>
<keyword evidence="6 9" id="KW-0378">Hydrolase</keyword>
<dbReference type="AlphaFoldDB" id="A0A5K4EXA2"/>
<dbReference type="GO" id="GO:0005829">
    <property type="term" value="C:cytosol"/>
    <property type="evidence" value="ECO:0007669"/>
    <property type="project" value="TreeGrafter"/>
</dbReference>
<dbReference type="InParanoid" id="A0A5K4EXA2"/>
<comment type="catalytic activity">
    <reaction evidence="1 9">
        <text>Thiol-dependent hydrolysis of ester, thioester, amide, peptide and isopeptide bonds formed by the C-terminal Gly of ubiquitin (a 76-residue protein attached to proteins as an intracellular targeting signal).</text>
        <dbReference type="EC" id="3.4.19.12"/>
    </reaction>
</comment>
<dbReference type="CDD" id="cd17059">
    <property type="entry name" value="Ubl_OTU1"/>
    <property type="match status" value="1"/>
</dbReference>
<evidence type="ECO:0000256" key="4">
    <source>
        <dbReference type="ARBA" id="ARBA00022771"/>
    </source>
</evidence>
<dbReference type="Pfam" id="PF21403">
    <property type="entry name" value="OTU1_UBXL"/>
    <property type="match status" value="1"/>
</dbReference>
<proteinExistence type="predicted"/>
<dbReference type="InterPro" id="IPR048857">
    <property type="entry name" value="OTU1_Ubl"/>
</dbReference>
<name>A0A5K4EXA2_SCHMA</name>
<dbReference type="ExpressionAtlas" id="A0A5K4EXA2">
    <property type="expression patterns" value="baseline"/>
</dbReference>
<dbReference type="SUPFAM" id="SSF54236">
    <property type="entry name" value="Ubiquitin-like"/>
    <property type="match status" value="1"/>
</dbReference>
<dbReference type="GO" id="GO:0030968">
    <property type="term" value="P:endoplasmic reticulum unfolded protein response"/>
    <property type="evidence" value="ECO:0007669"/>
    <property type="project" value="TreeGrafter"/>
</dbReference>
<evidence type="ECO:0000256" key="9">
    <source>
        <dbReference type="RuleBase" id="RU367104"/>
    </source>
</evidence>
<keyword evidence="8" id="KW-0862">Zinc</keyword>
<keyword evidence="4" id="KW-0863">Zinc-finger</keyword>
<evidence type="ECO:0000256" key="6">
    <source>
        <dbReference type="ARBA" id="ARBA00022801"/>
    </source>
</evidence>
<comment type="function">
    <text evidence="9">Hydrolase that can remove conjugated ubiquitin from proteins and may therefore play an important regulatory role at the level of protein turnover by preventing degradation.</text>
</comment>
<evidence type="ECO:0000256" key="1">
    <source>
        <dbReference type="ARBA" id="ARBA00000707"/>
    </source>
</evidence>
<dbReference type="InterPro" id="IPR029071">
    <property type="entry name" value="Ubiquitin-like_domsf"/>
</dbReference>
<evidence type="ECO:0000259" key="10">
    <source>
        <dbReference type="Pfam" id="PF21403"/>
    </source>
</evidence>
<keyword evidence="9" id="KW-0963">Cytoplasm</keyword>
<evidence type="ECO:0000256" key="7">
    <source>
        <dbReference type="ARBA" id="ARBA00022807"/>
    </source>
</evidence>
<dbReference type="FunCoup" id="A0A5K4EXA2">
    <property type="interactions" value="1235"/>
</dbReference>
<dbReference type="Gene3D" id="3.90.70.80">
    <property type="match status" value="1"/>
</dbReference>
<dbReference type="GO" id="GO:0005634">
    <property type="term" value="C:nucleus"/>
    <property type="evidence" value="ECO:0007669"/>
    <property type="project" value="TreeGrafter"/>
</dbReference>
<keyword evidence="2" id="KW-0645">Protease</keyword>
<evidence type="ECO:0000256" key="8">
    <source>
        <dbReference type="ARBA" id="ARBA00022833"/>
    </source>
</evidence>
<dbReference type="GO" id="GO:0004843">
    <property type="term" value="F:cysteine-type deubiquitinase activity"/>
    <property type="evidence" value="ECO:0007669"/>
    <property type="project" value="UniProtKB-UniRule"/>
</dbReference>
<protein>
    <recommendedName>
        <fullName evidence="9">Ubiquitin thioesterase OTU</fullName>
        <ecNumber evidence="9">3.4.19.12</ecNumber>
    </recommendedName>
</protein>
<dbReference type="Pfam" id="PF24560">
    <property type="entry name" value="zf-C2H2_OTU1_C"/>
    <property type="match status" value="1"/>
</dbReference>
<organism evidence="12">
    <name type="scientific">Schistosoma mansoni</name>
    <name type="common">Blood fluke</name>
    <dbReference type="NCBI Taxonomy" id="6183"/>
    <lineage>
        <taxon>Eukaryota</taxon>
        <taxon>Metazoa</taxon>
        <taxon>Spiralia</taxon>
        <taxon>Lophotrochozoa</taxon>
        <taxon>Platyhelminthes</taxon>
        <taxon>Trematoda</taxon>
        <taxon>Digenea</taxon>
        <taxon>Strigeidida</taxon>
        <taxon>Schistosomatoidea</taxon>
        <taxon>Schistosomatidae</taxon>
        <taxon>Schistosoma</taxon>
    </lineage>
</organism>